<protein>
    <submittedName>
        <fullName evidence="1">Uncharacterized protein</fullName>
    </submittedName>
</protein>
<evidence type="ECO:0000313" key="2">
    <source>
        <dbReference type="Proteomes" id="UP000254817"/>
    </source>
</evidence>
<gene>
    <name evidence="1" type="ORF">NCTC11112_00449</name>
</gene>
<dbReference type="AlphaFoldDB" id="A0A376MJH2"/>
<sequence length="54" mass="5836">MTDLTTQQHLVKIVHDYACPQKGHGQSIKGSNGLQSAFNTQITSALLNGLERLA</sequence>
<dbReference type="EMBL" id="UGAW01000001">
    <property type="protein sequence ID" value="STG50055.1"/>
    <property type="molecule type" value="Genomic_DNA"/>
</dbReference>
<organism evidence="1 2">
    <name type="scientific">Escherichia coli</name>
    <dbReference type="NCBI Taxonomy" id="562"/>
    <lineage>
        <taxon>Bacteria</taxon>
        <taxon>Pseudomonadati</taxon>
        <taxon>Pseudomonadota</taxon>
        <taxon>Gammaproteobacteria</taxon>
        <taxon>Enterobacterales</taxon>
        <taxon>Enterobacteriaceae</taxon>
        <taxon>Escherichia</taxon>
    </lineage>
</organism>
<accession>A0A376MJH2</accession>
<reference evidence="1 2" key="1">
    <citation type="submission" date="2018-06" db="EMBL/GenBank/DDBJ databases">
        <authorList>
            <consortium name="Pathogen Informatics"/>
            <person name="Doyle S."/>
        </authorList>
    </citation>
    <scope>NUCLEOTIDE SEQUENCE [LARGE SCALE GENOMIC DNA]</scope>
    <source>
        <strain evidence="1 2">NCTC11112</strain>
    </source>
</reference>
<name>A0A376MJH2_ECOLX</name>
<dbReference type="Proteomes" id="UP000254817">
    <property type="component" value="Unassembled WGS sequence"/>
</dbReference>
<evidence type="ECO:0000313" key="1">
    <source>
        <dbReference type="EMBL" id="STG50055.1"/>
    </source>
</evidence>
<proteinExistence type="predicted"/>